<reference evidence="2 3" key="1">
    <citation type="submission" date="2017-10" db="EMBL/GenBank/DDBJ databases">
        <title>Novel microbial diversity and functional potential in the marine mammal oral microbiome.</title>
        <authorList>
            <person name="Dudek N.K."/>
            <person name="Sun C.L."/>
            <person name="Burstein D."/>
            <person name="Kantor R.S."/>
            <person name="Aliaga Goltsman D.S."/>
            <person name="Bik E.M."/>
            <person name="Thomas B.C."/>
            <person name="Banfield J.F."/>
            <person name="Relman D.A."/>
        </authorList>
    </citation>
    <scope>NUCLEOTIDE SEQUENCE [LARGE SCALE GENOMIC DNA]</scope>
    <source>
        <strain evidence="2">DOLJORAL78_47_16</strain>
    </source>
</reference>
<comment type="caution">
    <text evidence="2">The sequence shown here is derived from an EMBL/GenBank/DDBJ whole genome shotgun (WGS) entry which is preliminary data.</text>
</comment>
<evidence type="ECO:0000313" key="2">
    <source>
        <dbReference type="EMBL" id="PIE33756.1"/>
    </source>
</evidence>
<gene>
    <name evidence="2" type="ORF">CSA56_10550</name>
</gene>
<name>A0A2G6KDI5_9BACT</name>
<dbReference type="InterPro" id="IPR027417">
    <property type="entry name" value="P-loop_NTPase"/>
</dbReference>
<feature type="compositionally biased region" description="Polar residues" evidence="1">
    <location>
        <begin position="104"/>
        <end position="120"/>
    </location>
</feature>
<dbReference type="SUPFAM" id="SSF52540">
    <property type="entry name" value="P-loop containing nucleoside triphosphate hydrolases"/>
    <property type="match status" value="1"/>
</dbReference>
<evidence type="ECO:0000313" key="3">
    <source>
        <dbReference type="Proteomes" id="UP000230821"/>
    </source>
</evidence>
<feature type="region of interest" description="Disordered" evidence="1">
    <location>
        <begin position="104"/>
        <end position="125"/>
    </location>
</feature>
<accession>A0A2G6KDI5</accession>
<evidence type="ECO:0000256" key="1">
    <source>
        <dbReference type="SAM" id="MobiDB-lite"/>
    </source>
</evidence>
<dbReference type="AlphaFoldDB" id="A0A2G6KDI5"/>
<dbReference type="Gene3D" id="3.40.50.300">
    <property type="entry name" value="P-loop containing nucleotide triphosphate hydrolases"/>
    <property type="match status" value="1"/>
</dbReference>
<dbReference type="EMBL" id="PDSK01000095">
    <property type="protein sequence ID" value="PIE33756.1"/>
    <property type="molecule type" value="Genomic_DNA"/>
</dbReference>
<organism evidence="2 3">
    <name type="scientific">candidate division KSB3 bacterium</name>
    <dbReference type="NCBI Taxonomy" id="2044937"/>
    <lineage>
        <taxon>Bacteria</taxon>
        <taxon>candidate division KSB3</taxon>
    </lineage>
</organism>
<proteinExistence type="predicted"/>
<dbReference type="PANTHER" id="PTHR34301:SF8">
    <property type="entry name" value="ATPASE DOMAIN-CONTAINING PROTEIN"/>
    <property type="match status" value="1"/>
</dbReference>
<dbReference type="PANTHER" id="PTHR34301">
    <property type="entry name" value="DNA-BINDING PROTEIN-RELATED"/>
    <property type="match status" value="1"/>
</dbReference>
<protein>
    <submittedName>
        <fullName evidence="2">Uncharacterized protein</fullName>
    </submittedName>
</protein>
<dbReference type="Proteomes" id="UP000230821">
    <property type="component" value="Unassembled WGS sequence"/>
</dbReference>
<sequence length="453" mass="51333">MEVTPFVYGRALRPTEFFDRQEGLRRLLGRLITGQSTAIVGQPHIGKTSFLNYLLNDNVRRQVVGDKLDQNIFSYIDSQMLGHDFNQVAFWKQVLRPMLRQLASSKKSPQDSEGQQSPSLSEPAKEQVSIYQAYKTAESNQFGTFTLEQLFQVIGREGWQFVLVIDEFDALLTHPVLNKTEFYGGLRSLASRCMGFTLIIASRHSLELLNQETQKINPHGSPYFNVFTEFRLGPLPEIYANAVIDQAQKRFDSTDRAFITKTSGLHPFLLQTASGILWEMHEQGYEGIDRYARAGDEMYRQTRAHFLDTWSSWGQAERKVITSIALAQINGLVGNHTFAWQKFTRDINDYSTELRRLKEAGTVIQTGDGDWKLTQEAFLWVWADRIKTIVREKGDFETWLCAQEMDGILTKEERQKMSASAKKISGAIGKGAVTLIESFAKSLASGVAQALGM</sequence>